<organism evidence="1">
    <name type="scientific">gut metagenome</name>
    <dbReference type="NCBI Taxonomy" id="749906"/>
    <lineage>
        <taxon>unclassified sequences</taxon>
        <taxon>metagenomes</taxon>
        <taxon>organismal metagenomes</taxon>
    </lineage>
</organism>
<reference evidence="1" key="1">
    <citation type="journal article" date="2012" name="PLoS ONE">
        <title>Gene sets for utilization of primary and secondary nutrition supplies in the distal gut of endangered iberian lynx.</title>
        <authorList>
            <person name="Alcaide M."/>
            <person name="Messina E."/>
            <person name="Richter M."/>
            <person name="Bargiela R."/>
            <person name="Peplies J."/>
            <person name="Huws S.A."/>
            <person name="Newbold C.J."/>
            <person name="Golyshin P.N."/>
            <person name="Simon M.A."/>
            <person name="Lopez G."/>
            <person name="Yakimov M.M."/>
            <person name="Ferrer M."/>
        </authorList>
    </citation>
    <scope>NUCLEOTIDE SEQUENCE</scope>
</reference>
<comment type="caution">
    <text evidence="1">The sequence shown here is derived from an EMBL/GenBank/DDBJ whole genome shotgun (WGS) entry which is preliminary data.</text>
</comment>
<protein>
    <submittedName>
        <fullName evidence="1">Uncharacterized protein</fullName>
    </submittedName>
</protein>
<name>J9FVJ6_9ZZZZ</name>
<sequence>YAVTDKAYAALLDLVTDICRRNGIKKLVWSTRKATA</sequence>
<gene>
    <name evidence="1" type="ORF">EVA_13372</name>
</gene>
<accession>J9FVJ6</accession>
<dbReference type="AlphaFoldDB" id="J9FVJ6"/>
<feature type="non-terminal residue" evidence="1">
    <location>
        <position position="1"/>
    </location>
</feature>
<proteinExistence type="predicted"/>
<dbReference type="EMBL" id="AMCI01004222">
    <property type="protein sequence ID" value="EJW98523.1"/>
    <property type="molecule type" value="Genomic_DNA"/>
</dbReference>
<evidence type="ECO:0000313" key="1">
    <source>
        <dbReference type="EMBL" id="EJW98523.1"/>
    </source>
</evidence>